<protein>
    <submittedName>
        <fullName evidence="1">Uncharacterized protein</fullName>
    </submittedName>
</protein>
<organism evidence="1 2">
    <name type="scientific">Rhododendron molle</name>
    <name type="common">Chinese azalea</name>
    <name type="synonym">Azalea mollis</name>
    <dbReference type="NCBI Taxonomy" id="49168"/>
    <lineage>
        <taxon>Eukaryota</taxon>
        <taxon>Viridiplantae</taxon>
        <taxon>Streptophyta</taxon>
        <taxon>Embryophyta</taxon>
        <taxon>Tracheophyta</taxon>
        <taxon>Spermatophyta</taxon>
        <taxon>Magnoliopsida</taxon>
        <taxon>eudicotyledons</taxon>
        <taxon>Gunneridae</taxon>
        <taxon>Pentapetalae</taxon>
        <taxon>asterids</taxon>
        <taxon>Ericales</taxon>
        <taxon>Ericaceae</taxon>
        <taxon>Ericoideae</taxon>
        <taxon>Rhodoreae</taxon>
        <taxon>Rhododendron</taxon>
    </lineage>
</organism>
<keyword evidence="2" id="KW-1185">Reference proteome</keyword>
<proteinExistence type="predicted"/>
<evidence type="ECO:0000313" key="2">
    <source>
        <dbReference type="Proteomes" id="UP001062846"/>
    </source>
</evidence>
<accession>A0ACC0NVS5</accession>
<gene>
    <name evidence="1" type="ORF">RHMOL_Rhmol04G0005300</name>
</gene>
<dbReference type="Proteomes" id="UP001062846">
    <property type="component" value="Chromosome 4"/>
</dbReference>
<reference evidence="1" key="1">
    <citation type="submission" date="2022-02" db="EMBL/GenBank/DDBJ databases">
        <title>Plant Genome Project.</title>
        <authorList>
            <person name="Zhang R.-G."/>
        </authorList>
    </citation>
    <scope>NUCLEOTIDE SEQUENCE</scope>
    <source>
        <strain evidence="1">AT1</strain>
    </source>
</reference>
<evidence type="ECO:0000313" key="1">
    <source>
        <dbReference type="EMBL" id="KAI8557366.1"/>
    </source>
</evidence>
<comment type="caution">
    <text evidence="1">The sequence shown here is derived from an EMBL/GenBank/DDBJ whole genome shotgun (WGS) entry which is preliminary data.</text>
</comment>
<name>A0ACC0NVS5_RHOML</name>
<dbReference type="EMBL" id="CM046391">
    <property type="protein sequence ID" value="KAI8557366.1"/>
    <property type="molecule type" value="Genomic_DNA"/>
</dbReference>
<sequence>MMKKKSQSSSKQGAEKNRGNSDHTFTLHHQRLYHALSLGLRSYGDKGRKWHSSDIEIHRLVLRSIYAFLDCISAETLKHPLVKESIGDMVGALEGILQFRNEATLSLLSDVAVKMVNIVPTLVMQSYVLDLVRPLTTLLTSHHLQAAVSCATALELIILNLNSKIEGEVWKIMKKTNTVIHIVNNIRGFSNGTASIEYYLKMVSLLSKILRRWQPSRFVVWNDAKLMEVLGVISLDPDISVKYAVLQLYSALALCGNGAQKLLENAETVLPMMVQCMDRSNSVSVQLEGFELARCLMMNEQGCSKVMALCCVPITKAIVEGMRSWGSLSGRILLLLTGACRLALITRWSGEHHKYFWKLGMDKVLLKLLLNDFHKLYSSEHCIEKIAAAELGLRENYLLVLRPFVWDILGGLAAHCLEDFNPNMHGDEFCMDLLIICACLAFVDSIRQLGQSDISHTFQYESATRTVLMMIYSPSSYIRSRTVFFLYEILKPNGKEYLKRLLDKLSQPRNKLGMLDILQSVIDLMSLTCYSGLSQYWDYIIRLQGINTLLAFVRWCLTNDVHMRRASVAPHLCSSVLDKTCCWDHSEDWDGNDMPLLFSLWGLSELMHQFTCVKTLQDVVFGQVDCNETEFVGLLQGICSDTSAPGPRWYAAYILSYMGRYGFPSKMGKRIGKVLDDKEFADLVFIVTDEEPLAVHCIILKVRCPPLLPRSVDEFFVRQDGEKRERPRKEVRLKSDKVDRKALLKLLEFVYSGHLQVGEEVVDKLRGIARHCDLKHLLQILSKENPKWGTPFPTVDLSFALEPAGHHLSDITLVAEGSDIADWTCHTCSVSIPHMHVHRVILSSSSTYFQGMFCSGMQESGTNSAHEERVMIQDQEIPKSDHFRRDMIRNKTVREMVGVAPKEDKLRENRLRWFGHVYRRLGDAVVKRADRITLGSNATGMGRPKLTLDAVVRKDMSITGLCEQVTIDRAQWRKMIHVADPNSSKNVIKAPVGWEALVKVVKWFYSAELPKPISGCLWDNLDAEEKLSEMFPYVELCWLAEYWCLGDDLHEYCTRVVISHLDSTQGLSVKLIQIVASFHQKKLVEVVANYMAPLYNHLRKSGELDELDDELVDMIRTSSVRFFQEGGHSHT</sequence>